<accession>A0A839STD3</accession>
<protein>
    <submittedName>
        <fullName evidence="1">Uncharacterized metal-binding protein YceD (DUF177 family)</fullName>
    </submittedName>
</protein>
<evidence type="ECO:0000313" key="2">
    <source>
        <dbReference type="Proteomes" id="UP000581135"/>
    </source>
</evidence>
<dbReference type="InterPro" id="IPR003772">
    <property type="entry name" value="YceD"/>
</dbReference>
<reference evidence="1 2" key="1">
    <citation type="submission" date="2020-08" db="EMBL/GenBank/DDBJ databases">
        <title>Genomic Encyclopedia of Type Strains, Phase III (KMG-III): the genomes of soil and plant-associated and newly described type strains.</title>
        <authorList>
            <person name="Whitman W."/>
        </authorList>
    </citation>
    <scope>NUCLEOTIDE SEQUENCE [LARGE SCALE GENOMIC DNA]</scope>
    <source>
        <strain evidence="1 2">CECT 8803</strain>
    </source>
</reference>
<name>A0A839STD3_9PROT</name>
<keyword evidence="2" id="KW-1185">Reference proteome</keyword>
<dbReference type="RefSeq" id="WP_221205838.1">
    <property type="nucleotide sequence ID" value="NZ_JACHXA010000005.1"/>
</dbReference>
<dbReference type="Pfam" id="PF02620">
    <property type="entry name" value="YceD"/>
    <property type="match status" value="1"/>
</dbReference>
<sequence>MVIGIDPDGPLFYVRALPPPAEVMGTFFMVEATSEFHRPFDLEGLGQAGRIVRIDARAEECEALARRLGLVSLEALGGDLELRRLGGGIYEVTGRFTARISQSCVVSLEAFDSMLEGDFEQRYVVGGAGAEDSDLLDPEGDEPPEVLEESTLDLGEAMTQELAIMLDPHPRRPGANLDQSEFGPRIAVEEEGERANPFADLARLVKGSKSEP</sequence>
<organism evidence="1 2">
    <name type="scientific">Limibacillus halophilus</name>
    <dbReference type="NCBI Taxonomy" id="1579333"/>
    <lineage>
        <taxon>Bacteria</taxon>
        <taxon>Pseudomonadati</taxon>
        <taxon>Pseudomonadota</taxon>
        <taxon>Alphaproteobacteria</taxon>
        <taxon>Rhodospirillales</taxon>
        <taxon>Rhodovibrionaceae</taxon>
        <taxon>Limibacillus</taxon>
    </lineage>
</organism>
<proteinExistence type="predicted"/>
<evidence type="ECO:0000313" key="1">
    <source>
        <dbReference type="EMBL" id="MBB3065742.1"/>
    </source>
</evidence>
<comment type="caution">
    <text evidence="1">The sequence shown here is derived from an EMBL/GenBank/DDBJ whole genome shotgun (WGS) entry which is preliminary data.</text>
</comment>
<dbReference type="AlphaFoldDB" id="A0A839STD3"/>
<dbReference type="EMBL" id="JACHXA010000005">
    <property type="protein sequence ID" value="MBB3065742.1"/>
    <property type="molecule type" value="Genomic_DNA"/>
</dbReference>
<dbReference type="Proteomes" id="UP000581135">
    <property type="component" value="Unassembled WGS sequence"/>
</dbReference>
<gene>
    <name evidence="1" type="ORF">FHR98_002038</name>
</gene>